<gene>
    <name evidence="3" type="ORF">B9Z19DRAFT_1136636</name>
</gene>
<dbReference type="Proteomes" id="UP000244722">
    <property type="component" value="Unassembled WGS sequence"/>
</dbReference>
<feature type="signal peptide" evidence="2">
    <location>
        <begin position="1"/>
        <end position="21"/>
    </location>
</feature>
<evidence type="ECO:0000313" key="3">
    <source>
        <dbReference type="EMBL" id="PUU72819.1"/>
    </source>
</evidence>
<keyword evidence="1" id="KW-1133">Transmembrane helix</keyword>
<feature type="chain" id="PRO_5015464776" evidence="2">
    <location>
        <begin position="22"/>
        <end position="183"/>
    </location>
</feature>
<name>A0A2T6ZBH1_TUBBO</name>
<organism evidence="3 4">
    <name type="scientific">Tuber borchii</name>
    <name type="common">White truffle</name>
    <dbReference type="NCBI Taxonomy" id="42251"/>
    <lineage>
        <taxon>Eukaryota</taxon>
        <taxon>Fungi</taxon>
        <taxon>Dikarya</taxon>
        <taxon>Ascomycota</taxon>
        <taxon>Pezizomycotina</taxon>
        <taxon>Pezizomycetes</taxon>
        <taxon>Pezizales</taxon>
        <taxon>Tuberaceae</taxon>
        <taxon>Tuber</taxon>
    </lineage>
</organism>
<evidence type="ECO:0000313" key="4">
    <source>
        <dbReference type="Proteomes" id="UP000244722"/>
    </source>
</evidence>
<sequence length="183" mass="19391">MKSSFITFASLFFFLIGAVVAAPTTLESTEIVKRDFQPLDSILNEGYSSLIVKNTAYNATTIVTSADVTAYCNDIIVIINVIVTKCGLIPAGTIFLDINLIASLLFKILCEINYTLQLLLSKCGILGLILLILSLVNGLITALNHLLVVVGGLCGTGLLGLLSTLIISNCGLGFLLLLLGLVI</sequence>
<protein>
    <submittedName>
        <fullName evidence="3">Uncharacterized protein</fullName>
    </submittedName>
</protein>
<feature type="transmembrane region" description="Helical" evidence="1">
    <location>
        <begin position="118"/>
        <end position="140"/>
    </location>
</feature>
<keyword evidence="2" id="KW-0732">Signal</keyword>
<dbReference type="AlphaFoldDB" id="A0A2T6ZBH1"/>
<evidence type="ECO:0000256" key="2">
    <source>
        <dbReference type="SAM" id="SignalP"/>
    </source>
</evidence>
<comment type="caution">
    <text evidence="3">The sequence shown here is derived from an EMBL/GenBank/DDBJ whole genome shotgun (WGS) entry which is preliminary data.</text>
</comment>
<keyword evidence="4" id="KW-1185">Reference proteome</keyword>
<dbReference type="EMBL" id="NESQ01000460">
    <property type="protein sequence ID" value="PUU72819.1"/>
    <property type="molecule type" value="Genomic_DNA"/>
</dbReference>
<reference evidence="3 4" key="1">
    <citation type="submission" date="2017-04" db="EMBL/GenBank/DDBJ databases">
        <title>Draft genome sequence of Tuber borchii Vittad., a whitish edible truffle.</title>
        <authorList>
            <consortium name="DOE Joint Genome Institute"/>
            <person name="Murat C."/>
            <person name="Kuo A."/>
            <person name="Barry K.W."/>
            <person name="Clum A."/>
            <person name="Dockter R.B."/>
            <person name="Fauchery L."/>
            <person name="Iotti M."/>
            <person name="Kohler A."/>
            <person name="Labutti K."/>
            <person name="Lindquist E.A."/>
            <person name="Lipzen A."/>
            <person name="Ohm R.A."/>
            <person name="Wang M."/>
            <person name="Grigoriev I.V."/>
            <person name="Zambonelli A."/>
            <person name="Martin F.M."/>
        </authorList>
    </citation>
    <scope>NUCLEOTIDE SEQUENCE [LARGE SCALE GENOMIC DNA]</scope>
    <source>
        <strain evidence="3 4">Tbo3840</strain>
    </source>
</reference>
<keyword evidence="1" id="KW-0812">Transmembrane</keyword>
<feature type="transmembrane region" description="Helical" evidence="1">
    <location>
        <begin position="87"/>
        <end position="106"/>
    </location>
</feature>
<evidence type="ECO:0000256" key="1">
    <source>
        <dbReference type="SAM" id="Phobius"/>
    </source>
</evidence>
<keyword evidence="1" id="KW-0472">Membrane</keyword>
<accession>A0A2T6ZBH1</accession>
<feature type="transmembrane region" description="Helical" evidence="1">
    <location>
        <begin position="146"/>
        <end position="179"/>
    </location>
</feature>
<dbReference type="OrthoDB" id="5423608at2759"/>
<proteinExistence type="predicted"/>